<evidence type="ECO:0000259" key="11">
    <source>
        <dbReference type="PROSITE" id="PS52015"/>
    </source>
</evidence>
<comment type="subcellular location">
    <subcellularLocation>
        <location evidence="1">Cell inner membrane</location>
        <topology evidence="1">Single-pass membrane protein</topology>
        <orientation evidence="1">Periplasmic side</orientation>
    </subcellularLocation>
</comment>
<evidence type="ECO:0000256" key="4">
    <source>
        <dbReference type="ARBA" id="ARBA00022475"/>
    </source>
</evidence>
<reference evidence="12" key="1">
    <citation type="submission" date="2019-03" db="EMBL/GenBank/DDBJ databases">
        <title>Lake Tanganyika Metagenome-Assembled Genomes (MAGs).</title>
        <authorList>
            <person name="Tran P."/>
        </authorList>
    </citation>
    <scope>NUCLEOTIDE SEQUENCE</scope>
    <source>
        <strain evidence="12">M_DeepCast_400m_m2_100</strain>
    </source>
</reference>
<evidence type="ECO:0000256" key="9">
    <source>
        <dbReference type="ARBA" id="ARBA00023136"/>
    </source>
</evidence>
<evidence type="ECO:0000256" key="1">
    <source>
        <dbReference type="ARBA" id="ARBA00004383"/>
    </source>
</evidence>
<dbReference type="EMBL" id="VGIY01000001">
    <property type="protein sequence ID" value="MBM3316230.1"/>
    <property type="molecule type" value="Genomic_DNA"/>
</dbReference>
<dbReference type="GO" id="GO:0098797">
    <property type="term" value="C:plasma membrane protein complex"/>
    <property type="evidence" value="ECO:0007669"/>
    <property type="project" value="TreeGrafter"/>
</dbReference>
<comment type="caution">
    <text evidence="12">The sequence shown here is derived from an EMBL/GenBank/DDBJ whole genome shotgun (WGS) entry which is preliminary data.</text>
</comment>
<evidence type="ECO:0000256" key="2">
    <source>
        <dbReference type="ARBA" id="ARBA00006555"/>
    </source>
</evidence>
<gene>
    <name evidence="12" type="ORF">FJY75_00085</name>
</gene>
<evidence type="ECO:0000256" key="3">
    <source>
        <dbReference type="ARBA" id="ARBA00022448"/>
    </source>
</evidence>
<proteinExistence type="inferred from homology"/>
<keyword evidence="7" id="KW-0653">Protein transport</keyword>
<name>A0A938BPI2_UNCEI</name>
<dbReference type="Proteomes" id="UP000748308">
    <property type="component" value="Unassembled WGS sequence"/>
</dbReference>
<protein>
    <submittedName>
        <fullName evidence="12">Energy transducer TonB</fullName>
    </submittedName>
</protein>
<feature type="domain" description="TonB C-terminal" evidence="11">
    <location>
        <begin position="120"/>
        <end position="211"/>
    </location>
</feature>
<keyword evidence="5" id="KW-0997">Cell inner membrane</keyword>
<comment type="similarity">
    <text evidence="2">Belongs to the TonB family.</text>
</comment>
<evidence type="ECO:0000256" key="10">
    <source>
        <dbReference type="SAM" id="Phobius"/>
    </source>
</evidence>
<sequence length="211" mass="23076">MFAPNWYESAHAKLKANYSRTMFFAAVAALAVTGVGFVFAPPYVPTPYQLRERAVLSVEVPTEIVIPPPPADVERPDLFAQDFEASDDVDAVETIAPTDFNPFEPPEIPSAPPAPEDFVAYDSPPVLIHSEAPEYPAMAMAAESEGTVHVVVVIDESGRVIQAYVSRSTANEILQQAAIEAARKFLFKPAMQRDVPVKCRIEVPFNFGLRG</sequence>
<evidence type="ECO:0000313" key="12">
    <source>
        <dbReference type="EMBL" id="MBM3316230.1"/>
    </source>
</evidence>
<dbReference type="SUPFAM" id="SSF74653">
    <property type="entry name" value="TolA/TonB C-terminal domain"/>
    <property type="match status" value="1"/>
</dbReference>
<dbReference type="NCBIfam" id="TIGR01352">
    <property type="entry name" value="tonB_Cterm"/>
    <property type="match status" value="1"/>
</dbReference>
<dbReference type="GO" id="GO:0015031">
    <property type="term" value="P:protein transport"/>
    <property type="evidence" value="ECO:0007669"/>
    <property type="project" value="UniProtKB-KW"/>
</dbReference>
<dbReference type="InterPro" id="IPR006260">
    <property type="entry name" value="TonB/TolA_C"/>
</dbReference>
<dbReference type="AlphaFoldDB" id="A0A938BPI2"/>
<dbReference type="PANTHER" id="PTHR33446">
    <property type="entry name" value="PROTEIN TONB-RELATED"/>
    <property type="match status" value="1"/>
</dbReference>
<dbReference type="GO" id="GO:0055085">
    <property type="term" value="P:transmembrane transport"/>
    <property type="evidence" value="ECO:0007669"/>
    <property type="project" value="InterPro"/>
</dbReference>
<evidence type="ECO:0000256" key="6">
    <source>
        <dbReference type="ARBA" id="ARBA00022692"/>
    </source>
</evidence>
<keyword evidence="9 10" id="KW-0472">Membrane</keyword>
<dbReference type="PANTHER" id="PTHR33446:SF2">
    <property type="entry name" value="PROTEIN TONB"/>
    <property type="match status" value="1"/>
</dbReference>
<dbReference type="GO" id="GO:0031992">
    <property type="term" value="F:energy transducer activity"/>
    <property type="evidence" value="ECO:0007669"/>
    <property type="project" value="TreeGrafter"/>
</dbReference>
<feature type="transmembrane region" description="Helical" evidence="10">
    <location>
        <begin position="21"/>
        <end position="44"/>
    </location>
</feature>
<evidence type="ECO:0000256" key="7">
    <source>
        <dbReference type="ARBA" id="ARBA00022927"/>
    </source>
</evidence>
<keyword evidence="3" id="KW-0813">Transport</keyword>
<keyword evidence="6 10" id="KW-0812">Transmembrane</keyword>
<dbReference type="PROSITE" id="PS52015">
    <property type="entry name" value="TONB_CTD"/>
    <property type="match status" value="1"/>
</dbReference>
<evidence type="ECO:0000313" key="13">
    <source>
        <dbReference type="Proteomes" id="UP000748308"/>
    </source>
</evidence>
<accession>A0A938BPI2</accession>
<keyword evidence="4" id="KW-1003">Cell membrane</keyword>
<organism evidence="12 13">
    <name type="scientific">Eiseniibacteriota bacterium</name>
    <dbReference type="NCBI Taxonomy" id="2212470"/>
    <lineage>
        <taxon>Bacteria</taxon>
        <taxon>Candidatus Eiseniibacteriota</taxon>
    </lineage>
</organism>
<keyword evidence="8 10" id="KW-1133">Transmembrane helix</keyword>
<dbReference type="InterPro" id="IPR051045">
    <property type="entry name" value="TonB-dependent_transducer"/>
</dbReference>
<dbReference type="Pfam" id="PF03544">
    <property type="entry name" value="TonB_C"/>
    <property type="match status" value="1"/>
</dbReference>
<dbReference type="Gene3D" id="3.30.1150.10">
    <property type="match status" value="1"/>
</dbReference>
<evidence type="ECO:0000256" key="5">
    <source>
        <dbReference type="ARBA" id="ARBA00022519"/>
    </source>
</evidence>
<dbReference type="InterPro" id="IPR037682">
    <property type="entry name" value="TonB_C"/>
</dbReference>
<evidence type="ECO:0000256" key="8">
    <source>
        <dbReference type="ARBA" id="ARBA00022989"/>
    </source>
</evidence>